<evidence type="ECO:0000256" key="5">
    <source>
        <dbReference type="HAMAP-Rule" id="MF_00182"/>
    </source>
</evidence>
<dbReference type="Proteomes" id="UP001176883">
    <property type="component" value="Unassembled WGS sequence"/>
</dbReference>
<dbReference type="PANTHER" id="PTHR11138:SF5">
    <property type="entry name" value="METHIONYL-TRNA FORMYLTRANSFERASE, MITOCHONDRIAL"/>
    <property type="match status" value="1"/>
</dbReference>
<feature type="domain" description="Formyl transferase C-terminal" evidence="7">
    <location>
        <begin position="206"/>
        <end position="306"/>
    </location>
</feature>
<comment type="caution">
    <text evidence="8">The sequence shown here is derived from an EMBL/GenBank/DDBJ whole genome shotgun (WGS) entry which is preliminary data.</text>
</comment>
<dbReference type="EC" id="2.1.2.9" evidence="2 5"/>
<comment type="similarity">
    <text evidence="1 5">Belongs to the Fmt family.</text>
</comment>
<dbReference type="InterPro" id="IPR002376">
    <property type="entry name" value="Formyl_transf_N"/>
</dbReference>
<dbReference type="PANTHER" id="PTHR11138">
    <property type="entry name" value="METHIONYL-TRNA FORMYLTRANSFERASE"/>
    <property type="match status" value="1"/>
</dbReference>
<dbReference type="Pfam" id="PF02911">
    <property type="entry name" value="Formyl_trans_C"/>
    <property type="match status" value="1"/>
</dbReference>
<evidence type="ECO:0000256" key="1">
    <source>
        <dbReference type="ARBA" id="ARBA00010699"/>
    </source>
</evidence>
<comment type="function">
    <text evidence="5">Attaches a formyl group to the free amino group of methionyl-tRNA(fMet). The formyl group appears to play a dual role in the initiator identity of N-formylmethionyl-tRNA by promoting its recognition by IF2 and preventing the misappropriation of this tRNA by the elongation apparatus.</text>
</comment>
<dbReference type="RefSeq" id="WP_303275912.1">
    <property type="nucleotide sequence ID" value="NZ_JAUOEK010000013.1"/>
</dbReference>
<dbReference type="InterPro" id="IPR005793">
    <property type="entry name" value="Formyl_trans_C"/>
</dbReference>
<evidence type="ECO:0000313" key="9">
    <source>
        <dbReference type="Proteomes" id="UP001176883"/>
    </source>
</evidence>
<dbReference type="CDD" id="cd08646">
    <property type="entry name" value="FMT_core_Met-tRNA-FMT_N"/>
    <property type="match status" value="1"/>
</dbReference>
<dbReference type="InterPro" id="IPR011034">
    <property type="entry name" value="Formyl_transferase-like_C_sf"/>
</dbReference>
<comment type="catalytic activity">
    <reaction evidence="5">
        <text>L-methionyl-tRNA(fMet) + (6R)-10-formyltetrahydrofolate = N-formyl-L-methionyl-tRNA(fMet) + (6S)-5,6,7,8-tetrahydrofolate + H(+)</text>
        <dbReference type="Rhea" id="RHEA:24380"/>
        <dbReference type="Rhea" id="RHEA-COMP:9952"/>
        <dbReference type="Rhea" id="RHEA-COMP:9953"/>
        <dbReference type="ChEBI" id="CHEBI:15378"/>
        <dbReference type="ChEBI" id="CHEBI:57453"/>
        <dbReference type="ChEBI" id="CHEBI:78530"/>
        <dbReference type="ChEBI" id="CHEBI:78844"/>
        <dbReference type="ChEBI" id="CHEBI:195366"/>
        <dbReference type="EC" id="2.1.2.9"/>
    </reaction>
</comment>
<dbReference type="NCBIfam" id="TIGR00460">
    <property type="entry name" value="fmt"/>
    <property type="match status" value="1"/>
</dbReference>
<evidence type="ECO:0000259" key="7">
    <source>
        <dbReference type="Pfam" id="PF02911"/>
    </source>
</evidence>
<dbReference type="Gene3D" id="3.40.50.12230">
    <property type="match status" value="1"/>
</dbReference>
<dbReference type="GO" id="GO:0004479">
    <property type="term" value="F:methionyl-tRNA formyltransferase activity"/>
    <property type="evidence" value="ECO:0007669"/>
    <property type="project" value="UniProtKB-EC"/>
</dbReference>
<dbReference type="Pfam" id="PF00551">
    <property type="entry name" value="Formyl_trans_N"/>
    <property type="match status" value="1"/>
</dbReference>
<evidence type="ECO:0000256" key="4">
    <source>
        <dbReference type="ARBA" id="ARBA00022917"/>
    </source>
</evidence>
<dbReference type="InterPro" id="IPR005794">
    <property type="entry name" value="Fmt"/>
</dbReference>
<keyword evidence="4 5" id="KW-0648">Protein biosynthesis</keyword>
<dbReference type="EMBL" id="JAUOEK010000013">
    <property type="protein sequence ID" value="MDO5968228.1"/>
    <property type="molecule type" value="Genomic_DNA"/>
</dbReference>
<sequence length="315" mass="35275">MKDLRIVFMGTPDFAVATLKALVENQYHIVGVITAPDKPAGRGRKLNESAVKLYAKEANLNILQPTNLKSDNFLDELKALKANLQIVVAFRMLPKVVWQMPEYGTFNLHASLLPNYRGAAPINWAIINGETKTGVSTFFIDEKIDTGNMILQEEVEIASDENVGSLYDKLMNIGSFLVLKTVDLIKKGDFKTTPQNASKDIKTAYKLNKDNCKIDWNESIDNIYNKIRGLSPYPAAWCTLINGDHELDIKIYHVDKEMTPHTKSIGTIVSNKKELKVAVTNGYIIINDIKLPGKRAMDIKSLLNGYTFEKNAKVL</sequence>
<keyword evidence="9" id="KW-1185">Reference proteome</keyword>
<feature type="domain" description="Formyl transferase N-terminal" evidence="6">
    <location>
        <begin position="5"/>
        <end position="174"/>
    </location>
</feature>
<keyword evidence="3 5" id="KW-0808">Transferase</keyword>
<accession>A0ABT8W535</accession>
<evidence type="ECO:0000259" key="6">
    <source>
        <dbReference type="Pfam" id="PF00551"/>
    </source>
</evidence>
<proteinExistence type="inferred from homology"/>
<protein>
    <recommendedName>
        <fullName evidence="2 5">Methionyl-tRNA formyltransferase</fullName>
        <ecNumber evidence="2 5">2.1.2.9</ecNumber>
    </recommendedName>
</protein>
<dbReference type="HAMAP" id="MF_00182">
    <property type="entry name" value="Formyl_trans"/>
    <property type="match status" value="1"/>
</dbReference>
<evidence type="ECO:0000256" key="2">
    <source>
        <dbReference type="ARBA" id="ARBA00012261"/>
    </source>
</evidence>
<dbReference type="InterPro" id="IPR036477">
    <property type="entry name" value="Formyl_transf_N_sf"/>
</dbReference>
<dbReference type="SUPFAM" id="SSF53328">
    <property type="entry name" value="Formyltransferase"/>
    <property type="match status" value="1"/>
</dbReference>
<reference evidence="8" key="1">
    <citation type="submission" date="2023-07" db="EMBL/GenBank/DDBJ databases">
        <title>Two novel species in the genus Flavivirga.</title>
        <authorList>
            <person name="Kwon K."/>
        </authorList>
    </citation>
    <scope>NUCLEOTIDE SEQUENCE</scope>
    <source>
        <strain evidence="8">KCTC 52353</strain>
    </source>
</reference>
<dbReference type="SUPFAM" id="SSF50486">
    <property type="entry name" value="FMT C-terminal domain-like"/>
    <property type="match status" value="1"/>
</dbReference>
<evidence type="ECO:0000256" key="3">
    <source>
        <dbReference type="ARBA" id="ARBA00022679"/>
    </source>
</evidence>
<dbReference type="InterPro" id="IPR044135">
    <property type="entry name" value="Met-tRNA-FMT_C"/>
</dbReference>
<dbReference type="InterPro" id="IPR041711">
    <property type="entry name" value="Met-tRNA-FMT_N"/>
</dbReference>
<gene>
    <name evidence="5 8" type="primary">fmt</name>
    <name evidence="8" type="ORF">Q4Q35_00255</name>
</gene>
<name>A0ABT8W535_9FLAO</name>
<feature type="binding site" evidence="5">
    <location>
        <begin position="111"/>
        <end position="114"/>
    </location>
    <ligand>
        <name>(6S)-5,6,7,8-tetrahydrofolate</name>
        <dbReference type="ChEBI" id="CHEBI:57453"/>
    </ligand>
</feature>
<dbReference type="CDD" id="cd08704">
    <property type="entry name" value="Met_tRNA_FMT_C"/>
    <property type="match status" value="1"/>
</dbReference>
<organism evidence="8 9">
    <name type="scientific">Flavivirga aquimarina</name>
    <dbReference type="NCBI Taxonomy" id="2027862"/>
    <lineage>
        <taxon>Bacteria</taxon>
        <taxon>Pseudomonadati</taxon>
        <taxon>Bacteroidota</taxon>
        <taxon>Flavobacteriia</taxon>
        <taxon>Flavobacteriales</taxon>
        <taxon>Flavobacteriaceae</taxon>
        <taxon>Flavivirga</taxon>
    </lineage>
</organism>
<evidence type="ECO:0000313" key="8">
    <source>
        <dbReference type="EMBL" id="MDO5968228.1"/>
    </source>
</evidence>